<gene>
    <name evidence="7" type="ORF">J2W49_000190</name>
</gene>
<feature type="region of interest" description="Disordered" evidence="5">
    <location>
        <begin position="190"/>
        <end position="228"/>
    </location>
</feature>
<dbReference type="InterPro" id="IPR006664">
    <property type="entry name" value="OMP_bac"/>
</dbReference>
<reference evidence="7 8" key="1">
    <citation type="submission" date="2023-07" db="EMBL/GenBank/DDBJ databases">
        <title>Sorghum-associated microbial communities from plants grown in Nebraska, USA.</title>
        <authorList>
            <person name="Schachtman D."/>
        </authorList>
    </citation>
    <scope>NUCLEOTIDE SEQUENCE [LARGE SCALE GENOMIC DNA]</scope>
    <source>
        <strain evidence="7 8">4249</strain>
    </source>
</reference>
<dbReference type="PANTHER" id="PTHR30329">
    <property type="entry name" value="STATOR ELEMENT OF FLAGELLAR MOTOR COMPLEX"/>
    <property type="match status" value="1"/>
</dbReference>
<keyword evidence="8" id="KW-1185">Reference proteome</keyword>
<dbReference type="CDD" id="cd07185">
    <property type="entry name" value="OmpA_C-like"/>
    <property type="match status" value="1"/>
</dbReference>
<organism evidence="7 8">
    <name type="scientific">Hydrogenophaga palleronii</name>
    <dbReference type="NCBI Taxonomy" id="65655"/>
    <lineage>
        <taxon>Bacteria</taxon>
        <taxon>Pseudomonadati</taxon>
        <taxon>Pseudomonadota</taxon>
        <taxon>Betaproteobacteria</taxon>
        <taxon>Burkholderiales</taxon>
        <taxon>Comamonadaceae</taxon>
        <taxon>Hydrogenophaga</taxon>
    </lineage>
</organism>
<dbReference type="Gene3D" id="3.30.1330.60">
    <property type="entry name" value="OmpA-like domain"/>
    <property type="match status" value="1"/>
</dbReference>
<dbReference type="SUPFAM" id="SSF103088">
    <property type="entry name" value="OmpA-like"/>
    <property type="match status" value="1"/>
</dbReference>
<evidence type="ECO:0000313" key="7">
    <source>
        <dbReference type="EMBL" id="MDR7148262.1"/>
    </source>
</evidence>
<dbReference type="InterPro" id="IPR036737">
    <property type="entry name" value="OmpA-like_sf"/>
</dbReference>
<evidence type="ECO:0000256" key="3">
    <source>
        <dbReference type="ARBA" id="ARBA00023237"/>
    </source>
</evidence>
<evidence type="ECO:0000256" key="4">
    <source>
        <dbReference type="PROSITE-ProRule" id="PRU00473"/>
    </source>
</evidence>
<comment type="caution">
    <text evidence="7">The sequence shown here is derived from an EMBL/GenBank/DDBJ whole genome shotgun (WGS) entry which is preliminary data.</text>
</comment>
<comment type="subcellular location">
    <subcellularLocation>
        <location evidence="1">Cell outer membrane</location>
    </subcellularLocation>
</comment>
<dbReference type="PROSITE" id="PS51123">
    <property type="entry name" value="OMPA_2"/>
    <property type="match status" value="1"/>
</dbReference>
<keyword evidence="2 4" id="KW-0472">Membrane</keyword>
<name>A0ABU1WGX2_9BURK</name>
<dbReference type="InterPro" id="IPR006665">
    <property type="entry name" value="OmpA-like"/>
</dbReference>
<evidence type="ECO:0000259" key="6">
    <source>
        <dbReference type="PROSITE" id="PS51123"/>
    </source>
</evidence>
<dbReference type="EMBL" id="JAVDWU010000001">
    <property type="protein sequence ID" value="MDR7148262.1"/>
    <property type="molecule type" value="Genomic_DNA"/>
</dbReference>
<dbReference type="Pfam" id="PF00691">
    <property type="entry name" value="OmpA"/>
    <property type="match status" value="1"/>
</dbReference>
<dbReference type="InterPro" id="IPR050330">
    <property type="entry name" value="Bact_OuterMem_StrucFunc"/>
</dbReference>
<evidence type="ECO:0000256" key="1">
    <source>
        <dbReference type="ARBA" id="ARBA00004442"/>
    </source>
</evidence>
<proteinExistence type="predicted"/>
<evidence type="ECO:0000313" key="8">
    <source>
        <dbReference type="Proteomes" id="UP001265700"/>
    </source>
</evidence>
<protein>
    <submittedName>
        <fullName evidence="7">Outer membrane protein OmpA-like peptidoglycan-associated protein</fullName>
    </submittedName>
</protein>
<evidence type="ECO:0000256" key="5">
    <source>
        <dbReference type="SAM" id="MobiDB-lite"/>
    </source>
</evidence>
<dbReference type="Proteomes" id="UP001265700">
    <property type="component" value="Unassembled WGS sequence"/>
</dbReference>
<evidence type="ECO:0000256" key="2">
    <source>
        <dbReference type="ARBA" id="ARBA00023136"/>
    </source>
</evidence>
<dbReference type="PANTHER" id="PTHR30329:SF21">
    <property type="entry name" value="LIPOPROTEIN YIAD-RELATED"/>
    <property type="match status" value="1"/>
</dbReference>
<accession>A0ABU1WGX2</accession>
<sequence length="228" mass="23697">MPPSPWTWQHASDQANNSMKTLPTPSLVGSITIPRLTTWAATAFMVAGLAGCAGIAGLGGPSASAPAASGRAAGQQAWSADMRTQLAAYERASEGTDTVVSRTDDQQIRLEIPNDISFDVNRSAVKPALAGLLTRYAAIAKAHPDTLITIVGHTDSSGSAAANNALSRERAQSTRDYLIARGVAITRLQTEGRGSSEPIADNGTPEGRAKNRRVTIYVASPASRTAGS</sequence>
<feature type="region of interest" description="Disordered" evidence="5">
    <location>
        <begin position="1"/>
        <end position="23"/>
    </location>
</feature>
<dbReference type="PRINTS" id="PR01021">
    <property type="entry name" value="OMPADOMAIN"/>
</dbReference>
<feature type="domain" description="OmpA-like" evidence="6">
    <location>
        <begin position="104"/>
        <end position="222"/>
    </location>
</feature>
<keyword evidence="3" id="KW-0998">Cell outer membrane</keyword>
<dbReference type="RefSeq" id="WP_310310588.1">
    <property type="nucleotide sequence ID" value="NZ_JAVDWU010000001.1"/>
</dbReference>